<dbReference type="InterPro" id="IPR000600">
    <property type="entry name" value="ROK"/>
</dbReference>
<keyword evidence="2" id="KW-0808">Transferase</keyword>
<dbReference type="PANTHER" id="PTHR18964:SF169">
    <property type="entry name" value="N-ACETYLMANNOSAMINE KINASE"/>
    <property type="match status" value="1"/>
</dbReference>
<dbReference type="Gene3D" id="3.30.420.40">
    <property type="match status" value="2"/>
</dbReference>
<dbReference type="SUPFAM" id="SSF53067">
    <property type="entry name" value="Actin-like ATPase domain"/>
    <property type="match status" value="1"/>
</dbReference>
<keyword evidence="2" id="KW-0418">Kinase</keyword>
<dbReference type="PROSITE" id="PS01125">
    <property type="entry name" value="ROK"/>
    <property type="match status" value="1"/>
</dbReference>
<gene>
    <name evidence="2" type="ORF">SAMN04489860_0134</name>
</gene>
<dbReference type="PANTHER" id="PTHR18964">
    <property type="entry name" value="ROK (REPRESSOR, ORF, KINASE) FAMILY"/>
    <property type="match status" value="1"/>
</dbReference>
<dbReference type="OrthoDB" id="8772678at2"/>
<sequence length="302" mass="29790">MSPSGTTYLGIDIGGTKTCVATVTADGRVVESWQSPTPATQGPDAILARAADLVRAACGSRPVERVGVGTAGVVDHLTGRILSATDALPGWAGTDVVGGLSALLDDADVAVVNDVHAFALGEGRAGAARSARNYLAVTVGTGVGGAVVVDGRLVHGAHDVAGHLGHMTVPGADGVPCPCGRLGHLEAVASGPGILQTYRALGGVADDARGVARALVTGDRRAADAVRRAGRALGTALGSLVNVLDPEVVVLGGGAAAIPGLREAAEESLRETAMPSLATVPLRRAELDASAAVGAALLGVPA</sequence>
<organism evidence="2 3">
    <name type="scientific">Paraoerskovia marina</name>
    <dbReference type="NCBI Taxonomy" id="545619"/>
    <lineage>
        <taxon>Bacteria</taxon>
        <taxon>Bacillati</taxon>
        <taxon>Actinomycetota</taxon>
        <taxon>Actinomycetes</taxon>
        <taxon>Micrococcales</taxon>
        <taxon>Cellulomonadaceae</taxon>
        <taxon>Paraoerskovia</taxon>
    </lineage>
</organism>
<dbReference type="AlphaFoldDB" id="A0A1H1M4Q2"/>
<accession>A0A1H1M4Q2</accession>
<dbReference type="InterPro" id="IPR049874">
    <property type="entry name" value="ROK_cs"/>
</dbReference>
<dbReference type="STRING" id="545619.SAMN04489860_0134"/>
<dbReference type="RefSeq" id="WP_083371191.1">
    <property type="nucleotide sequence ID" value="NZ_LT629776.1"/>
</dbReference>
<dbReference type="Proteomes" id="UP000185663">
    <property type="component" value="Chromosome I"/>
</dbReference>
<evidence type="ECO:0000313" key="2">
    <source>
        <dbReference type="EMBL" id="SDR81716.1"/>
    </source>
</evidence>
<dbReference type="Pfam" id="PF00480">
    <property type="entry name" value="ROK"/>
    <property type="match status" value="1"/>
</dbReference>
<comment type="similarity">
    <text evidence="1">Belongs to the ROK (NagC/XylR) family.</text>
</comment>
<dbReference type="eggNOG" id="COG1940">
    <property type="taxonomic scope" value="Bacteria"/>
</dbReference>
<dbReference type="InterPro" id="IPR043129">
    <property type="entry name" value="ATPase_NBD"/>
</dbReference>
<name>A0A1H1M4Q2_9CELL</name>
<protein>
    <submittedName>
        <fullName evidence="2">Glucokinase</fullName>
    </submittedName>
</protein>
<reference evidence="2 3" key="1">
    <citation type="submission" date="2016-10" db="EMBL/GenBank/DDBJ databases">
        <authorList>
            <person name="de Groot N.N."/>
        </authorList>
    </citation>
    <scope>NUCLEOTIDE SEQUENCE [LARGE SCALE GENOMIC DNA]</scope>
    <source>
        <strain evidence="2 3">DSM 22126</strain>
    </source>
</reference>
<dbReference type="GO" id="GO:0016301">
    <property type="term" value="F:kinase activity"/>
    <property type="evidence" value="ECO:0007669"/>
    <property type="project" value="UniProtKB-KW"/>
</dbReference>
<proteinExistence type="inferred from homology"/>
<evidence type="ECO:0000256" key="1">
    <source>
        <dbReference type="ARBA" id="ARBA00006479"/>
    </source>
</evidence>
<evidence type="ECO:0000313" key="3">
    <source>
        <dbReference type="Proteomes" id="UP000185663"/>
    </source>
</evidence>
<dbReference type="EMBL" id="LT629776">
    <property type="protein sequence ID" value="SDR81716.1"/>
    <property type="molecule type" value="Genomic_DNA"/>
</dbReference>
<keyword evidence="3" id="KW-1185">Reference proteome</keyword>